<feature type="non-terminal residue" evidence="2">
    <location>
        <position position="165"/>
    </location>
</feature>
<evidence type="ECO:0000256" key="1">
    <source>
        <dbReference type="SAM" id="MobiDB-lite"/>
    </source>
</evidence>
<reference evidence="3" key="2">
    <citation type="submission" date="2015-01" db="EMBL/GenBank/DDBJ databases">
        <title>Evolutionary Origins and Diversification of the Mycorrhizal Mutualists.</title>
        <authorList>
            <consortium name="DOE Joint Genome Institute"/>
            <consortium name="Mycorrhizal Genomics Consortium"/>
            <person name="Kohler A."/>
            <person name="Kuo A."/>
            <person name="Nagy L.G."/>
            <person name="Floudas D."/>
            <person name="Copeland A."/>
            <person name="Barry K.W."/>
            <person name="Cichocki N."/>
            <person name="Veneault-Fourrey C."/>
            <person name="LaButti K."/>
            <person name="Lindquist E.A."/>
            <person name="Lipzen A."/>
            <person name="Lundell T."/>
            <person name="Morin E."/>
            <person name="Murat C."/>
            <person name="Riley R."/>
            <person name="Ohm R."/>
            <person name="Sun H."/>
            <person name="Tunlid A."/>
            <person name="Henrissat B."/>
            <person name="Grigoriev I.V."/>
            <person name="Hibbett D.S."/>
            <person name="Martin F."/>
        </authorList>
    </citation>
    <scope>NUCLEOTIDE SEQUENCE [LARGE SCALE GENOMIC DNA]</scope>
    <source>
        <strain evidence="3">MAFF 305830</strain>
    </source>
</reference>
<dbReference type="AlphaFoldDB" id="A0A0C2WY94"/>
<keyword evidence="3" id="KW-1185">Reference proteome</keyword>
<accession>A0A0C2WY94</accession>
<proteinExistence type="predicted"/>
<dbReference type="Proteomes" id="UP000054097">
    <property type="component" value="Unassembled WGS sequence"/>
</dbReference>
<feature type="region of interest" description="Disordered" evidence="1">
    <location>
        <begin position="96"/>
        <end position="131"/>
    </location>
</feature>
<name>A0A0C2WY94_SERVB</name>
<sequence length="165" mass="18649">LVEEYEVLKRQYDEMEAVRQVKQKMVNPAIVQATKELHDIREACVASSHQRDALLDRILELERSTGTRVLLQTQHKDAAITSRRGTARESRLRARLLPSLNEPLRTDGDPHVTSRHVGPEAVQSRNQRAAQQAVMQYEHPHGATLKAGVDAERAIVKLPKRARPS</sequence>
<protein>
    <submittedName>
        <fullName evidence="2">Uncharacterized protein</fullName>
    </submittedName>
</protein>
<evidence type="ECO:0000313" key="3">
    <source>
        <dbReference type="Proteomes" id="UP000054097"/>
    </source>
</evidence>
<gene>
    <name evidence="2" type="ORF">M408DRAFT_46621</name>
</gene>
<evidence type="ECO:0000313" key="2">
    <source>
        <dbReference type="EMBL" id="KIM31053.1"/>
    </source>
</evidence>
<dbReference type="HOGENOM" id="CLU_1614877_0_0_1"/>
<organism evidence="2 3">
    <name type="scientific">Serendipita vermifera MAFF 305830</name>
    <dbReference type="NCBI Taxonomy" id="933852"/>
    <lineage>
        <taxon>Eukaryota</taxon>
        <taxon>Fungi</taxon>
        <taxon>Dikarya</taxon>
        <taxon>Basidiomycota</taxon>
        <taxon>Agaricomycotina</taxon>
        <taxon>Agaricomycetes</taxon>
        <taxon>Sebacinales</taxon>
        <taxon>Serendipitaceae</taxon>
        <taxon>Serendipita</taxon>
    </lineage>
</organism>
<dbReference type="OrthoDB" id="3203934at2759"/>
<reference evidence="2 3" key="1">
    <citation type="submission" date="2014-04" db="EMBL/GenBank/DDBJ databases">
        <authorList>
            <consortium name="DOE Joint Genome Institute"/>
            <person name="Kuo A."/>
            <person name="Zuccaro A."/>
            <person name="Kohler A."/>
            <person name="Nagy L.G."/>
            <person name="Floudas D."/>
            <person name="Copeland A."/>
            <person name="Barry K.W."/>
            <person name="Cichocki N."/>
            <person name="Veneault-Fourrey C."/>
            <person name="LaButti K."/>
            <person name="Lindquist E.A."/>
            <person name="Lipzen A."/>
            <person name="Lundell T."/>
            <person name="Morin E."/>
            <person name="Murat C."/>
            <person name="Sun H."/>
            <person name="Tunlid A."/>
            <person name="Henrissat B."/>
            <person name="Grigoriev I.V."/>
            <person name="Hibbett D.S."/>
            <person name="Martin F."/>
            <person name="Nordberg H.P."/>
            <person name="Cantor M.N."/>
            <person name="Hua S.X."/>
        </authorList>
    </citation>
    <scope>NUCLEOTIDE SEQUENCE [LARGE SCALE GENOMIC DNA]</scope>
    <source>
        <strain evidence="2 3">MAFF 305830</strain>
    </source>
</reference>
<feature type="non-terminal residue" evidence="2">
    <location>
        <position position="1"/>
    </location>
</feature>
<dbReference type="EMBL" id="KN824283">
    <property type="protein sequence ID" value="KIM31053.1"/>
    <property type="molecule type" value="Genomic_DNA"/>
</dbReference>